<protein>
    <submittedName>
        <fullName evidence="5">Putative thioredoxin reductase protein</fullName>
    </submittedName>
</protein>
<dbReference type="EMBL" id="JABFCT010000004">
    <property type="protein sequence ID" value="KAF5875820.1"/>
    <property type="molecule type" value="Genomic_DNA"/>
</dbReference>
<dbReference type="GO" id="GO:0016491">
    <property type="term" value="F:oxidoreductase activity"/>
    <property type="evidence" value="ECO:0007669"/>
    <property type="project" value="UniProtKB-KW"/>
</dbReference>
<dbReference type="Pfam" id="PF07992">
    <property type="entry name" value="Pyr_redox_2"/>
    <property type="match status" value="1"/>
</dbReference>
<evidence type="ECO:0000259" key="4">
    <source>
        <dbReference type="Pfam" id="PF07992"/>
    </source>
</evidence>
<comment type="caution">
    <text evidence="5">The sequence shown here is derived from an EMBL/GenBank/DDBJ whole genome shotgun (WGS) entry which is preliminary data.</text>
</comment>
<dbReference type="RefSeq" id="XP_037194766.1">
    <property type="nucleotide sequence ID" value="XM_037332638.1"/>
</dbReference>
<dbReference type="InterPro" id="IPR050097">
    <property type="entry name" value="Ferredoxin-NADP_redctase_2"/>
</dbReference>
<reference evidence="5 6" key="1">
    <citation type="journal article" date="2020" name="Phytopathology">
        <title>A high-quality genome resource of Botrytis fragariae, a new and rapidly spreading fungal pathogen causing strawberry gray mold in the U.S.A.</title>
        <authorList>
            <person name="Wu Y."/>
            <person name="Saski C.A."/>
            <person name="Schnabel G."/>
            <person name="Xiao S."/>
            <person name="Hu M."/>
        </authorList>
    </citation>
    <scope>NUCLEOTIDE SEQUENCE [LARGE SCALE GENOMIC DNA]</scope>
    <source>
        <strain evidence="5 6">BVB16</strain>
    </source>
</reference>
<keyword evidence="3" id="KW-0560">Oxidoreductase</keyword>
<dbReference type="Proteomes" id="UP000531561">
    <property type="component" value="Unassembled WGS sequence"/>
</dbReference>
<accession>A0A8H6EL25</accession>
<dbReference type="PRINTS" id="PR00368">
    <property type="entry name" value="FADPNR"/>
</dbReference>
<evidence type="ECO:0000313" key="6">
    <source>
        <dbReference type="Proteomes" id="UP000531561"/>
    </source>
</evidence>
<evidence type="ECO:0000256" key="1">
    <source>
        <dbReference type="ARBA" id="ARBA00009333"/>
    </source>
</evidence>
<evidence type="ECO:0000313" key="5">
    <source>
        <dbReference type="EMBL" id="KAF5875820.1"/>
    </source>
</evidence>
<sequence>MTSTHLTMPPKSIVDVLIIGAGPAGISCAASLARLRHTAIVFSSNRFRNEKSKHMHTLSTWDHRDPSEFRAASREDILARYKTIRFEDVSVQTIEKISKDGDEEGRDIFKAIDDTGKDWWGRKLVLATGVRDIMVDIEGYKECWVKSIFHCLYCHGYESSPAKSAGVLAIGDCASPHVALHLARQALRLSENVTIYTHGNEALAEEIEAAKVASNPNINSKCRSKIEICKYSIQKFIPNDNPSSGLTISFDKENVAGSEDHTHAFLLHKPVTEQTNDLAHQLGIELTEQGDTKVTAPFNETSVRGAFATGDCASMLKNVVGAMYSGTCAGIGVGSQIQGED</sequence>
<dbReference type="PRINTS" id="PR00469">
    <property type="entry name" value="PNDRDTASEII"/>
</dbReference>
<evidence type="ECO:0000256" key="2">
    <source>
        <dbReference type="ARBA" id="ARBA00022630"/>
    </source>
</evidence>
<dbReference type="Gene3D" id="3.50.50.60">
    <property type="entry name" value="FAD/NAD(P)-binding domain"/>
    <property type="match status" value="2"/>
</dbReference>
<organism evidence="5 6">
    <name type="scientific">Botrytis fragariae</name>
    <dbReference type="NCBI Taxonomy" id="1964551"/>
    <lineage>
        <taxon>Eukaryota</taxon>
        <taxon>Fungi</taxon>
        <taxon>Dikarya</taxon>
        <taxon>Ascomycota</taxon>
        <taxon>Pezizomycotina</taxon>
        <taxon>Leotiomycetes</taxon>
        <taxon>Helotiales</taxon>
        <taxon>Sclerotiniaceae</taxon>
        <taxon>Botrytis</taxon>
    </lineage>
</organism>
<feature type="domain" description="FAD/NAD(P)-binding" evidence="4">
    <location>
        <begin position="15"/>
        <end position="326"/>
    </location>
</feature>
<evidence type="ECO:0000256" key="3">
    <source>
        <dbReference type="ARBA" id="ARBA00023002"/>
    </source>
</evidence>
<keyword evidence="2" id="KW-0285">Flavoprotein</keyword>
<keyword evidence="6" id="KW-1185">Reference proteome</keyword>
<comment type="similarity">
    <text evidence="1">Belongs to the class-II pyridine nucleotide-disulfide oxidoreductase family.</text>
</comment>
<dbReference type="OrthoDB" id="10260355at2759"/>
<dbReference type="PANTHER" id="PTHR48105">
    <property type="entry name" value="THIOREDOXIN REDUCTASE 1-RELATED-RELATED"/>
    <property type="match status" value="1"/>
</dbReference>
<dbReference type="InterPro" id="IPR023753">
    <property type="entry name" value="FAD/NAD-binding_dom"/>
</dbReference>
<gene>
    <name evidence="5" type="ORF">Bfra_002216</name>
</gene>
<proteinExistence type="inferred from homology"/>
<dbReference type="SUPFAM" id="SSF51905">
    <property type="entry name" value="FAD/NAD(P)-binding domain"/>
    <property type="match status" value="1"/>
</dbReference>
<name>A0A8H6EL25_9HELO</name>
<dbReference type="GeneID" id="59256330"/>
<dbReference type="AlphaFoldDB" id="A0A8H6EL25"/>
<dbReference type="InterPro" id="IPR036188">
    <property type="entry name" value="FAD/NAD-bd_sf"/>
</dbReference>
<dbReference type="GO" id="GO:0097237">
    <property type="term" value="P:cellular response to toxic substance"/>
    <property type="evidence" value="ECO:0007669"/>
    <property type="project" value="UniProtKB-ARBA"/>
</dbReference>